<dbReference type="PANTHER" id="PTHR30069:SF29">
    <property type="entry name" value="HEMOGLOBIN AND HEMOGLOBIN-HAPTOGLOBIN-BINDING PROTEIN 1-RELATED"/>
    <property type="match status" value="1"/>
</dbReference>
<dbReference type="Pfam" id="PF00593">
    <property type="entry name" value="TonB_dep_Rec_b-barrel"/>
    <property type="match status" value="1"/>
</dbReference>
<proteinExistence type="inferred from homology"/>
<feature type="domain" description="TonB-dependent receptor plug" evidence="14">
    <location>
        <begin position="126"/>
        <end position="220"/>
    </location>
</feature>
<dbReference type="Pfam" id="PF13715">
    <property type="entry name" value="CarbopepD_reg_2"/>
    <property type="match status" value="1"/>
</dbReference>
<evidence type="ECO:0000256" key="7">
    <source>
        <dbReference type="ARBA" id="ARBA00023136"/>
    </source>
</evidence>
<evidence type="ECO:0000256" key="6">
    <source>
        <dbReference type="ARBA" id="ARBA00023077"/>
    </source>
</evidence>
<evidence type="ECO:0000259" key="14">
    <source>
        <dbReference type="Pfam" id="PF07715"/>
    </source>
</evidence>
<dbReference type="InterPro" id="IPR008969">
    <property type="entry name" value="CarboxyPept-like_regulatory"/>
</dbReference>
<evidence type="ECO:0000313" key="15">
    <source>
        <dbReference type="EMBL" id="MCG2616715.1"/>
    </source>
</evidence>
<dbReference type="Pfam" id="PF07715">
    <property type="entry name" value="Plug"/>
    <property type="match status" value="1"/>
</dbReference>
<dbReference type="SUPFAM" id="SSF56935">
    <property type="entry name" value="Porins"/>
    <property type="match status" value="1"/>
</dbReference>
<keyword evidence="2 10" id="KW-0813">Transport</keyword>
<evidence type="ECO:0000256" key="10">
    <source>
        <dbReference type="PROSITE-ProRule" id="PRU01360"/>
    </source>
</evidence>
<evidence type="ECO:0000256" key="1">
    <source>
        <dbReference type="ARBA" id="ARBA00004571"/>
    </source>
</evidence>
<evidence type="ECO:0000256" key="8">
    <source>
        <dbReference type="ARBA" id="ARBA00023170"/>
    </source>
</evidence>
<dbReference type="Gene3D" id="2.60.40.1120">
    <property type="entry name" value="Carboxypeptidase-like, regulatory domain"/>
    <property type="match status" value="1"/>
</dbReference>
<evidence type="ECO:0000256" key="11">
    <source>
        <dbReference type="RuleBase" id="RU003357"/>
    </source>
</evidence>
<keyword evidence="8 15" id="KW-0675">Receptor</keyword>
<dbReference type="EMBL" id="JAKLTR010000015">
    <property type="protein sequence ID" value="MCG2616715.1"/>
    <property type="molecule type" value="Genomic_DNA"/>
</dbReference>
<evidence type="ECO:0000256" key="12">
    <source>
        <dbReference type="SAM" id="SignalP"/>
    </source>
</evidence>
<dbReference type="Gene3D" id="2.170.130.10">
    <property type="entry name" value="TonB-dependent receptor, plug domain"/>
    <property type="match status" value="1"/>
</dbReference>
<dbReference type="InterPro" id="IPR037066">
    <property type="entry name" value="Plug_dom_sf"/>
</dbReference>
<evidence type="ECO:0000256" key="4">
    <source>
        <dbReference type="ARBA" id="ARBA00022692"/>
    </source>
</evidence>
<evidence type="ECO:0000256" key="2">
    <source>
        <dbReference type="ARBA" id="ARBA00022448"/>
    </source>
</evidence>
<evidence type="ECO:0000256" key="9">
    <source>
        <dbReference type="ARBA" id="ARBA00023237"/>
    </source>
</evidence>
<dbReference type="PANTHER" id="PTHR30069">
    <property type="entry name" value="TONB-DEPENDENT OUTER MEMBRANE RECEPTOR"/>
    <property type="match status" value="1"/>
</dbReference>
<evidence type="ECO:0000256" key="3">
    <source>
        <dbReference type="ARBA" id="ARBA00022452"/>
    </source>
</evidence>
<dbReference type="InterPro" id="IPR039426">
    <property type="entry name" value="TonB-dep_rcpt-like"/>
</dbReference>
<dbReference type="RefSeq" id="WP_237875252.1">
    <property type="nucleotide sequence ID" value="NZ_JAKLTR010000015.1"/>
</dbReference>
<keyword evidence="6 11" id="KW-0798">TonB box</keyword>
<comment type="subcellular location">
    <subcellularLocation>
        <location evidence="1 10">Cell outer membrane</location>
        <topology evidence="1 10">Multi-pass membrane protein</topology>
    </subcellularLocation>
</comment>
<dbReference type="Gene3D" id="2.40.170.20">
    <property type="entry name" value="TonB-dependent receptor, beta-barrel domain"/>
    <property type="match status" value="1"/>
</dbReference>
<protein>
    <submittedName>
        <fullName evidence="15">TonB-dependent receptor</fullName>
    </submittedName>
</protein>
<keyword evidence="7 10" id="KW-0472">Membrane</keyword>
<keyword evidence="3 10" id="KW-1134">Transmembrane beta strand</keyword>
<dbReference type="PROSITE" id="PS52016">
    <property type="entry name" value="TONB_DEPENDENT_REC_3"/>
    <property type="match status" value="1"/>
</dbReference>
<organism evidence="15 16">
    <name type="scientific">Terrimonas ginsenosidimutans</name>
    <dbReference type="NCBI Taxonomy" id="2908004"/>
    <lineage>
        <taxon>Bacteria</taxon>
        <taxon>Pseudomonadati</taxon>
        <taxon>Bacteroidota</taxon>
        <taxon>Chitinophagia</taxon>
        <taxon>Chitinophagales</taxon>
        <taxon>Chitinophagaceae</taxon>
        <taxon>Terrimonas</taxon>
    </lineage>
</organism>
<dbReference type="InterPro" id="IPR036942">
    <property type="entry name" value="Beta-barrel_TonB_sf"/>
</dbReference>
<evidence type="ECO:0000313" key="16">
    <source>
        <dbReference type="Proteomes" id="UP001165367"/>
    </source>
</evidence>
<accession>A0ABS9KWL6</accession>
<dbReference type="InterPro" id="IPR000531">
    <property type="entry name" value="Beta-barrel_TonB"/>
</dbReference>
<keyword evidence="16" id="KW-1185">Reference proteome</keyword>
<keyword evidence="9 10" id="KW-0998">Cell outer membrane</keyword>
<dbReference type="Proteomes" id="UP001165367">
    <property type="component" value="Unassembled WGS sequence"/>
</dbReference>
<comment type="similarity">
    <text evidence="10 11">Belongs to the TonB-dependent receptor family.</text>
</comment>
<gene>
    <name evidence="15" type="ORF">LZZ85_20620</name>
</gene>
<sequence length="775" mass="87402">MKRLFAVAALIVAPFLLVAQPCNLSFSGHVEDASTKEMLASAVVSIRGTSYQTITNERGDFRFNGLCVGRYSVVISHVNCDSVIREVDLQKDLHLDIFLPHALKTLGEVVVEARKGTPNTGFKKELSGQQLEETRGLSLAEALSKMNGVTMLQTGSTISKPVIHGLHSSRILMINNGVRQEGQQWGNEHAPEIDPFIANRLTVIKGVDELKYGSDAIAGVILVEPRTLRVSPGYNAEFNTGYSTNNRQMVVSGIWEQQLKSLPAFTYRIQGTFKKGANAATPDYRLNNTGSEERNFSITTGWRRQNFQTELFYSQFATKLGIFRGSHIGNLTDLQHAIDAPKPADVFTGENTYRIDRPYQQVMHQLIKSRSTLRTGQHKFNLSVAGQFNQRKEFDIVRSSTNDRPQLDLSIYTISEDLNWEHPRKNNLTGTAGIAMSQQQNRYSGRYFIPNYEAYTFGGYWIEKWSRHKWELQAGVRYDYKMIETRRLKFNGDTLDHDFSFSTLASSLNANYKASSNWDLNLGISFSSRAPYVNELLSDGLHHGTANYEKGDINLKPERSVSLSSGIRFHNNENTFHADVLLHANLIKDFIYQQPVPGSPVLTIAGAFPLLEYQQTNAMLTGVDLSTSWMPAKAIQFNTKLAILYGYNRTTRDWLILMPANRLSGEISYSFADRGAFTGNYISAEWIGVDRQRRTPDETNGKQDYKAPPAAYQLVNLQASTTFQLGGWPFTLGAGVRNLFNTRYRDYLNSMRYFTDEMGRNVSLRLKISFEKSAH</sequence>
<dbReference type="SUPFAM" id="SSF49464">
    <property type="entry name" value="Carboxypeptidase regulatory domain-like"/>
    <property type="match status" value="1"/>
</dbReference>
<comment type="caution">
    <text evidence="15">The sequence shown here is derived from an EMBL/GenBank/DDBJ whole genome shotgun (WGS) entry which is preliminary data.</text>
</comment>
<keyword evidence="4 10" id="KW-0812">Transmembrane</keyword>
<feature type="signal peptide" evidence="12">
    <location>
        <begin position="1"/>
        <end position="19"/>
    </location>
</feature>
<reference evidence="15" key="1">
    <citation type="submission" date="2022-01" db="EMBL/GenBank/DDBJ databases">
        <authorList>
            <person name="Jo J.-H."/>
            <person name="Im W.-T."/>
        </authorList>
    </citation>
    <scope>NUCLEOTIDE SEQUENCE</scope>
    <source>
        <strain evidence="15">NA20</strain>
    </source>
</reference>
<feature type="domain" description="TonB-dependent receptor-like beta-barrel" evidence="13">
    <location>
        <begin position="268"/>
        <end position="739"/>
    </location>
</feature>
<feature type="chain" id="PRO_5046230696" evidence="12">
    <location>
        <begin position="20"/>
        <end position="775"/>
    </location>
</feature>
<evidence type="ECO:0000259" key="13">
    <source>
        <dbReference type="Pfam" id="PF00593"/>
    </source>
</evidence>
<name>A0ABS9KWL6_9BACT</name>
<dbReference type="InterPro" id="IPR012910">
    <property type="entry name" value="Plug_dom"/>
</dbReference>
<evidence type="ECO:0000256" key="5">
    <source>
        <dbReference type="ARBA" id="ARBA00022729"/>
    </source>
</evidence>
<keyword evidence="5 12" id="KW-0732">Signal</keyword>